<dbReference type="PANTHER" id="PTHR12526:SF636">
    <property type="entry name" value="BLL3647 PROTEIN"/>
    <property type="match status" value="1"/>
</dbReference>
<sequence length="213" mass="23911">MESGLLTYRREAINLRPKLAKKSFQVYKKSLTSQFEQVLKQQGQPDVVLIHSSLWAGAALAERLSSEAIPFIVAEHLKAFLLPNGFSAFQKECVRRTYRCARKIVAVSSALEKQILRIFPEAQGKTTTIHNPVTKQMLIPTGVDSRSTPDFTFIAVSLLRAEKRIDLLLKAFTRLVKEGPPARLKIVGDGPLKSSLERLVRRLNLGDRIEFLG</sequence>
<dbReference type="Pfam" id="PF13439">
    <property type="entry name" value="Glyco_transf_4"/>
    <property type="match status" value="1"/>
</dbReference>
<feature type="domain" description="Glycosyl transferase family 1" evidence="1">
    <location>
        <begin position="149"/>
        <end position="213"/>
    </location>
</feature>
<dbReference type="AlphaFoldDB" id="X0T761"/>
<feature type="domain" description="Glycosyltransferase subfamily 4-like N-terminal" evidence="2">
    <location>
        <begin position="31"/>
        <end position="133"/>
    </location>
</feature>
<accession>X0T761</accession>
<gene>
    <name evidence="3" type="ORF">S01H1_15264</name>
</gene>
<evidence type="ECO:0000259" key="2">
    <source>
        <dbReference type="Pfam" id="PF13439"/>
    </source>
</evidence>
<dbReference type="Gene3D" id="3.40.50.2000">
    <property type="entry name" value="Glycogen Phosphorylase B"/>
    <property type="match status" value="2"/>
</dbReference>
<organism evidence="3">
    <name type="scientific">marine sediment metagenome</name>
    <dbReference type="NCBI Taxonomy" id="412755"/>
    <lineage>
        <taxon>unclassified sequences</taxon>
        <taxon>metagenomes</taxon>
        <taxon>ecological metagenomes</taxon>
    </lineage>
</organism>
<dbReference type="EMBL" id="BARS01007965">
    <property type="protein sequence ID" value="GAF71925.1"/>
    <property type="molecule type" value="Genomic_DNA"/>
</dbReference>
<protein>
    <recommendedName>
        <fullName evidence="4">Glycosyltransferase subfamily 4-like N-terminal domain-containing protein</fullName>
    </recommendedName>
</protein>
<dbReference type="Pfam" id="PF00534">
    <property type="entry name" value="Glycos_transf_1"/>
    <property type="match status" value="1"/>
</dbReference>
<name>X0T761_9ZZZZ</name>
<dbReference type="SUPFAM" id="SSF53756">
    <property type="entry name" value="UDP-Glycosyltransferase/glycogen phosphorylase"/>
    <property type="match status" value="1"/>
</dbReference>
<dbReference type="PANTHER" id="PTHR12526">
    <property type="entry name" value="GLYCOSYLTRANSFERASE"/>
    <property type="match status" value="1"/>
</dbReference>
<dbReference type="GO" id="GO:0016757">
    <property type="term" value="F:glycosyltransferase activity"/>
    <property type="evidence" value="ECO:0007669"/>
    <property type="project" value="InterPro"/>
</dbReference>
<comment type="caution">
    <text evidence="3">The sequence shown here is derived from an EMBL/GenBank/DDBJ whole genome shotgun (WGS) entry which is preliminary data.</text>
</comment>
<dbReference type="InterPro" id="IPR001296">
    <property type="entry name" value="Glyco_trans_1"/>
</dbReference>
<proteinExistence type="predicted"/>
<feature type="non-terminal residue" evidence="3">
    <location>
        <position position="213"/>
    </location>
</feature>
<evidence type="ECO:0000259" key="1">
    <source>
        <dbReference type="Pfam" id="PF00534"/>
    </source>
</evidence>
<dbReference type="InterPro" id="IPR028098">
    <property type="entry name" value="Glyco_trans_4-like_N"/>
</dbReference>
<reference evidence="3" key="1">
    <citation type="journal article" date="2014" name="Front. Microbiol.">
        <title>High frequency of phylogenetically diverse reductive dehalogenase-homologous genes in deep subseafloor sedimentary metagenomes.</title>
        <authorList>
            <person name="Kawai M."/>
            <person name="Futagami T."/>
            <person name="Toyoda A."/>
            <person name="Takaki Y."/>
            <person name="Nishi S."/>
            <person name="Hori S."/>
            <person name="Arai W."/>
            <person name="Tsubouchi T."/>
            <person name="Morono Y."/>
            <person name="Uchiyama I."/>
            <person name="Ito T."/>
            <person name="Fujiyama A."/>
            <person name="Inagaki F."/>
            <person name="Takami H."/>
        </authorList>
    </citation>
    <scope>NUCLEOTIDE SEQUENCE</scope>
    <source>
        <strain evidence="3">Expedition CK06-06</strain>
    </source>
</reference>
<evidence type="ECO:0008006" key="4">
    <source>
        <dbReference type="Google" id="ProtNLM"/>
    </source>
</evidence>
<evidence type="ECO:0000313" key="3">
    <source>
        <dbReference type="EMBL" id="GAF71925.1"/>
    </source>
</evidence>